<dbReference type="EMBL" id="DVMU01000018">
    <property type="protein sequence ID" value="HIU33083.1"/>
    <property type="molecule type" value="Genomic_DNA"/>
</dbReference>
<dbReference type="Gene3D" id="1.10.10.2520">
    <property type="entry name" value="Cell wall hydrolase SleB, domain 1"/>
    <property type="match status" value="1"/>
</dbReference>
<dbReference type="InterPro" id="IPR042047">
    <property type="entry name" value="SleB_dom1"/>
</dbReference>
<feature type="domain" description="Cell wall hydrolase SleB" evidence="2">
    <location>
        <begin position="42"/>
        <end position="131"/>
    </location>
</feature>
<feature type="chain" id="PRO_5039007052" evidence="1">
    <location>
        <begin position="24"/>
        <end position="137"/>
    </location>
</feature>
<protein>
    <submittedName>
        <fullName evidence="3">Cell wall hydrolase</fullName>
    </submittedName>
</protein>
<evidence type="ECO:0000259" key="2">
    <source>
        <dbReference type="Pfam" id="PF07486"/>
    </source>
</evidence>
<organism evidence="3 4">
    <name type="scientific">Candidatus Pullichristensenella excrementigallinarum</name>
    <dbReference type="NCBI Taxonomy" id="2840907"/>
    <lineage>
        <taxon>Bacteria</taxon>
        <taxon>Bacillati</taxon>
        <taxon>Bacillota</taxon>
        <taxon>Clostridia</taxon>
        <taxon>Candidatus Pullichristensenella</taxon>
    </lineage>
</organism>
<gene>
    <name evidence="3" type="ORF">IAB02_00840</name>
</gene>
<evidence type="ECO:0000256" key="1">
    <source>
        <dbReference type="SAM" id="SignalP"/>
    </source>
</evidence>
<keyword evidence="1" id="KW-0732">Signal</keyword>
<reference evidence="3" key="1">
    <citation type="submission" date="2020-10" db="EMBL/GenBank/DDBJ databases">
        <authorList>
            <person name="Gilroy R."/>
        </authorList>
    </citation>
    <scope>NUCLEOTIDE SEQUENCE</scope>
    <source>
        <strain evidence="3">ChiHcec3-11533</strain>
    </source>
</reference>
<dbReference type="AlphaFoldDB" id="A0A9D1I9G6"/>
<feature type="signal peptide" evidence="1">
    <location>
        <begin position="1"/>
        <end position="23"/>
    </location>
</feature>
<dbReference type="GO" id="GO:0016787">
    <property type="term" value="F:hydrolase activity"/>
    <property type="evidence" value="ECO:0007669"/>
    <property type="project" value="UniProtKB-KW"/>
</dbReference>
<keyword evidence="3" id="KW-0378">Hydrolase</keyword>
<name>A0A9D1I9G6_9FIRM</name>
<evidence type="ECO:0000313" key="3">
    <source>
        <dbReference type="EMBL" id="HIU33083.1"/>
    </source>
</evidence>
<evidence type="ECO:0000313" key="4">
    <source>
        <dbReference type="Proteomes" id="UP000824072"/>
    </source>
</evidence>
<sequence>MRKAVVCLALLFLVALLPSLTFTEDQATVHLARTIYALARDESYETKLAIASVVMNRVENPWYEGTLEEVLSSQHQFPSGERYDAQSLQAAHAAIAGKRNLPGDVLYYQAADAPNPWTEGLYRVIGGYAFYTEDGNF</sequence>
<dbReference type="Pfam" id="PF07486">
    <property type="entry name" value="Hydrolase_2"/>
    <property type="match status" value="1"/>
</dbReference>
<dbReference type="Proteomes" id="UP000824072">
    <property type="component" value="Unassembled WGS sequence"/>
</dbReference>
<proteinExistence type="predicted"/>
<reference evidence="3" key="2">
    <citation type="journal article" date="2021" name="PeerJ">
        <title>Extensive microbial diversity within the chicken gut microbiome revealed by metagenomics and culture.</title>
        <authorList>
            <person name="Gilroy R."/>
            <person name="Ravi A."/>
            <person name="Getino M."/>
            <person name="Pursley I."/>
            <person name="Horton D.L."/>
            <person name="Alikhan N.F."/>
            <person name="Baker D."/>
            <person name="Gharbi K."/>
            <person name="Hall N."/>
            <person name="Watson M."/>
            <person name="Adriaenssens E.M."/>
            <person name="Foster-Nyarko E."/>
            <person name="Jarju S."/>
            <person name="Secka A."/>
            <person name="Antonio M."/>
            <person name="Oren A."/>
            <person name="Chaudhuri R.R."/>
            <person name="La Ragione R."/>
            <person name="Hildebrand F."/>
            <person name="Pallen M.J."/>
        </authorList>
    </citation>
    <scope>NUCLEOTIDE SEQUENCE</scope>
    <source>
        <strain evidence="3">ChiHcec3-11533</strain>
    </source>
</reference>
<comment type="caution">
    <text evidence="3">The sequence shown here is derived from an EMBL/GenBank/DDBJ whole genome shotgun (WGS) entry which is preliminary data.</text>
</comment>
<dbReference type="InterPro" id="IPR011105">
    <property type="entry name" value="Cell_wall_hydrolase_SleB"/>
</dbReference>
<accession>A0A9D1I9G6</accession>